<dbReference type="SUPFAM" id="SSF56112">
    <property type="entry name" value="Protein kinase-like (PK-like)"/>
    <property type="match status" value="1"/>
</dbReference>
<proteinExistence type="inferred from homology"/>
<keyword evidence="11 13" id="KW-1133">Transmembrane helix</keyword>
<feature type="active site" description="Proton acceptor" evidence="13">
    <location>
        <position position="284"/>
    </location>
</feature>
<evidence type="ECO:0000256" key="4">
    <source>
        <dbReference type="ARBA" id="ARBA00022519"/>
    </source>
</evidence>
<dbReference type="GO" id="GO:0006744">
    <property type="term" value="P:ubiquinone biosynthetic process"/>
    <property type="evidence" value="ECO:0007669"/>
    <property type="project" value="UniProtKB-UniPathway"/>
</dbReference>
<dbReference type="NCBIfam" id="TIGR01982">
    <property type="entry name" value="UbiB"/>
    <property type="match status" value="1"/>
</dbReference>
<dbReference type="EC" id="2.7.-.-" evidence="13"/>
<dbReference type="Pfam" id="PF03109">
    <property type="entry name" value="ABC1"/>
    <property type="match status" value="1"/>
</dbReference>
<evidence type="ECO:0000256" key="9">
    <source>
        <dbReference type="ARBA" id="ARBA00022777"/>
    </source>
</evidence>
<dbReference type="GO" id="GO:0004672">
    <property type="term" value="F:protein kinase activity"/>
    <property type="evidence" value="ECO:0007669"/>
    <property type="project" value="UniProtKB-UniRule"/>
</dbReference>
<comment type="function">
    <text evidence="13">Is probably a protein kinase regulator of UbiI activity which is involved in aerobic coenzyme Q (ubiquinone) biosynthesis.</text>
</comment>
<dbReference type="InterPro" id="IPR045308">
    <property type="entry name" value="UbiB_bact"/>
</dbReference>
<keyword evidence="6 13" id="KW-0831">Ubiquinone biosynthesis</keyword>
<comment type="caution">
    <text evidence="15">The sequence shown here is derived from an EMBL/GenBank/DDBJ whole genome shotgun (WGS) entry which is preliminary data.</text>
</comment>
<gene>
    <name evidence="13 15" type="primary">ubiB</name>
    <name evidence="15" type="ORF">FDP08_10030</name>
</gene>
<evidence type="ECO:0000256" key="5">
    <source>
        <dbReference type="ARBA" id="ARBA00022679"/>
    </source>
</evidence>
<evidence type="ECO:0000256" key="8">
    <source>
        <dbReference type="ARBA" id="ARBA00022741"/>
    </source>
</evidence>
<dbReference type="InterPro" id="IPR004147">
    <property type="entry name" value="ABC1_dom"/>
</dbReference>
<sequence>MTRLQRLFRIAWVFCRYRLDIFLPLAELPLPLKLFFLLAPWHLFPQPKLDRGDRLRLAFEELGPVFVKFGQILSTRRDLLPDDMALSLKNLQDRVPPFPGEVAQAIIEKSLGAPVAELFAQFSKEPMASASVAQVHAATLRDGREVVVKVIRPGIERVIRQDLALLYMMAGLLERYWSEGRRLHPVEVVADYDSTIHDELDQQREAANASQLRRNFENSSLIYIPSIDWDYTRKSVLVMERIHGIPIADIPALKEAGVDLKVLAEKGVEIFFTQVFRDSFFHADMHPGNIFVDVSNPADPKYIAIDFGIVGTLAPDDQSYLARNLLAFFRRDYRQVAELHIQSGWVPPDTRVNEFEAAIRTVCEPIFEKPLKDISFGHFLLRLFQTARRFNMEVQPQLVLLQKTLLNVEGLGRQLYPDLDLWSTAQPFLETWMRKRIGPSGLIKSLQSHLPAWLEQSPEMPQLVHDALVQLRNSGSNDQSSRATLELIRENRARADRRWRRGLGAAALAGVAWLSVDHDLATIAQTMPAHGWALLAGATWLIVGGRRKN</sequence>
<dbReference type="UniPathway" id="UPA00232"/>
<evidence type="ECO:0000256" key="1">
    <source>
        <dbReference type="ARBA" id="ARBA00005020"/>
    </source>
</evidence>
<dbReference type="PANTHER" id="PTHR10566:SF113">
    <property type="entry name" value="PROTEIN ACTIVITY OF BC1 COMPLEX KINASE 7, CHLOROPLASTIC"/>
    <property type="match status" value="1"/>
</dbReference>
<keyword evidence="7 13" id="KW-0812">Transmembrane</keyword>
<comment type="similarity">
    <text evidence="2">Belongs to the protein kinase superfamily. ADCK protein kinase family.</text>
</comment>
<keyword evidence="3 13" id="KW-1003">Cell membrane</keyword>
<evidence type="ECO:0000256" key="13">
    <source>
        <dbReference type="HAMAP-Rule" id="MF_00414"/>
    </source>
</evidence>
<dbReference type="Proteomes" id="UP000308488">
    <property type="component" value="Unassembled WGS sequence"/>
</dbReference>
<evidence type="ECO:0000256" key="11">
    <source>
        <dbReference type="ARBA" id="ARBA00022989"/>
    </source>
</evidence>
<dbReference type="InterPro" id="IPR050154">
    <property type="entry name" value="UbiB_kinase"/>
</dbReference>
<keyword evidence="4" id="KW-0997">Cell inner membrane</keyword>
<dbReference type="InterPro" id="IPR010232">
    <property type="entry name" value="UbiB"/>
</dbReference>
<comment type="similarity">
    <text evidence="13">Belongs to the ABC1 family. UbiB subfamily.</text>
</comment>
<keyword evidence="15" id="KW-0830">Ubiquinone</keyword>
<dbReference type="CDD" id="cd13972">
    <property type="entry name" value="UbiB"/>
    <property type="match status" value="1"/>
</dbReference>
<dbReference type="GO" id="GO:0005524">
    <property type="term" value="F:ATP binding"/>
    <property type="evidence" value="ECO:0007669"/>
    <property type="project" value="UniProtKB-KW"/>
</dbReference>
<keyword evidence="10 13" id="KW-0067">ATP-binding</keyword>
<dbReference type="PANTHER" id="PTHR10566">
    <property type="entry name" value="CHAPERONE-ACTIVITY OF BC1 COMPLEX CABC1 -RELATED"/>
    <property type="match status" value="1"/>
</dbReference>
<dbReference type="NCBIfam" id="NF003404">
    <property type="entry name" value="PRK04750.1"/>
    <property type="match status" value="1"/>
</dbReference>
<evidence type="ECO:0000313" key="16">
    <source>
        <dbReference type="Proteomes" id="UP000308488"/>
    </source>
</evidence>
<dbReference type="GO" id="GO:0010795">
    <property type="term" value="P:regulation of ubiquinone biosynthetic process"/>
    <property type="evidence" value="ECO:0007669"/>
    <property type="project" value="UniProtKB-UniRule"/>
</dbReference>
<keyword evidence="16" id="KW-1185">Reference proteome</keyword>
<evidence type="ECO:0000256" key="6">
    <source>
        <dbReference type="ARBA" id="ARBA00022688"/>
    </source>
</evidence>
<reference evidence="15 16" key="1">
    <citation type="submission" date="2019-05" db="EMBL/GenBank/DDBJ databases">
        <title>Marinobacter panjinensis sp. nov., a moderately halophilic bacterium isolated from sea tidal flat environment.</title>
        <authorList>
            <person name="Yang W."/>
            <person name="An M."/>
            <person name="He W."/>
            <person name="Luo X."/>
            <person name="Zhu L."/>
            <person name="Chen G."/>
            <person name="Zhang Y."/>
            <person name="Wang Y."/>
        </authorList>
    </citation>
    <scope>NUCLEOTIDE SEQUENCE [LARGE SCALE GENOMIC DNA]</scope>
    <source>
        <strain evidence="15 16">PJ-16</strain>
    </source>
</reference>
<dbReference type="AlphaFoldDB" id="A0A4U6R616"/>
<dbReference type="OrthoDB" id="9795390at2"/>
<dbReference type="RefSeq" id="WP_137435964.1">
    <property type="nucleotide sequence ID" value="NZ_JANRHC010000006.1"/>
</dbReference>
<evidence type="ECO:0000259" key="14">
    <source>
        <dbReference type="Pfam" id="PF03109"/>
    </source>
</evidence>
<accession>A0A4U6R616</accession>
<evidence type="ECO:0000256" key="12">
    <source>
        <dbReference type="ARBA" id="ARBA00023136"/>
    </source>
</evidence>
<organism evidence="15 16">
    <name type="scientific">Marinobacter panjinensis</name>
    <dbReference type="NCBI Taxonomy" id="2576384"/>
    <lineage>
        <taxon>Bacteria</taxon>
        <taxon>Pseudomonadati</taxon>
        <taxon>Pseudomonadota</taxon>
        <taxon>Gammaproteobacteria</taxon>
        <taxon>Pseudomonadales</taxon>
        <taxon>Marinobacteraceae</taxon>
        <taxon>Marinobacter</taxon>
    </lineage>
</organism>
<feature type="domain" description="ABC1 atypical kinase-like" evidence="14">
    <location>
        <begin position="91"/>
        <end position="340"/>
    </location>
</feature>
<keyword evidence="12 13" id="KW-0472">Membrane</keyword>
<evidence type="ECO:0000256" key="10">
    <source>
        <dbReference type="ARBA" id="ARBA00022840"/>
    </source>
</evidence>
<name>A0A4U6R616_9GAMM</name>
<evidence type="ECO:0000313" key="15">
    <source>
        <dbReference type="EMBL" id="TKV68398.1"/>
    </source>
</evidence>
<feature type="binding site" evidence="13">
    <location>
        <position position="149"/>
    </location>
    <ligand>
        <name>ATP</name>
        <dbReference type="ChEBI" id="CHEBI:30616"/>
    </ligand>
</feature>
<feature type="binding site" evidence="13">
    <location>
        <begin position="127"/>
        <end position="135"/>
    </location>
    <ligand>
        <name>ATP</name>
        <dbReference type="ChEBI" id="CHEBI:30616"/>
    </ligand>
</feature>
<evidence type="ECO:0000256" key="3">
    <source>
        <dbReference type="ARBA" id="ARBA00022475"/>
    </source>
</evidence>
<keyword evidence="5 13" id="KW-0808">Transferase</keyword>
<keyword evidence="9 13" id="KW-0418">Kinase</keyword>
<protein>
    <recommendedName>
        <fullName evidence="13">Probable protein kinase UbiB</fullName>
        <ecNumber evidence="13">2.7.-.-</ecNumber>
    </recommendedName>
    <alternativeName>
        <fullName evidence="13">Ubiquinone biosynthesis protein UbiB</fullName>
    </alternativeName>
</protein>
<dbReference type="GO" id="GO:0005886">
    <property type="term" value="C:plasma membrane"/>
    <property type="evidence" value="ECO:0007669"/>
    <property type="project" value="UniProtKB-UniRule"/>
</dbReference>
<evidence type="ECO:0000256" key="2">
    <source>
        <dbReference type="ARBA" id="ARBA00009670"/>
    </source>
</evidence>
<keyword evidence="8 13" id="KW-0547">Nucleotide-binding</keyword>
<evidence type="ECO:0000256" key="7">
    <source>
        <dbReference type="ARBA" id="ARBA00022692"/>
    </source>
</evidence>
<dbReference type="InterPro" id="IPR011009">
    <property type="entry name" value="Kinase-like_dom_sf"/>
</dbReference>
<dbReference type="HAMAP" id="MF_00414">
    <property type="entry name" value="UbiB"/>
    <property type="match status" value="1"/>
</dbReference>
<comment type="pathway">
    <text evidence="1 13">Cofactor biosynthesis; ubiquinone biosynthesis [regulation].</text>
</comment>
<dbReference type="EMBL" id="SZYH01000001">
    <property type="protein sequence ID" value="TKV68398.1"/>
    <property type="molecule type" value="Genomic_DNA"/>
</dbReference>